<dbReference type="Proteomes" id="UP001596226">
    <property type="component" value="Unassembled WGS sequence"/>
</dbReference>
<evidence type="ECO:0000313" key="2">
    <source>
        <dbReference type="EMBL" id="MFC5925814.1"/>
    </source>
</evidence>
<dbReference type="RefSeq" id="WP_377513888.1">
    <property type="nucleotide sequence ID" value="NZ_JBHSQS010000012.1"/>
</dbReference>
<keyword evidence="3" id="KW-1185">Reference proteome</keyword>
<name>A0ABW1H844_9ACTN</name>
<protein>
    <submittedName>
        <fullName evidence="2">Uncharacterized protein</fullName>
    </submittedName>
</protein>
<feature type="transmembrane region" description="Helical" evidence="1">
    <location>
        <begin position="41"/>
        <end position="61"/>
    </location>
</feature>
<organism evidence="2 3">
    <name type="scientific">Micromonospora vulcania</name>
    <dbReference type="NCBI Taxonomy" id="1441873"/>
    <lineage>
        <taxon>Bacteria</taxon>
        <taxon>Bacillati</taxon>
        <taxon>Actinomycetota</taxon>
        <taxon>Actinomycetes</taxon>
        <taxon>Micromonosporales</taxon>
        <taxon>Micromonosporaceae</taxon>
        <taxon>Micromonospora</taxon>
    </lineage>
</organism>
<reference evidence="3" key="1">
    <citation type="journal article" date="2019" name="Int. J. Syst. Evol. Microbiol.">
        <title>The Global Catalogue of Microorganisms (GCM) 10K type strain sequencing project: providing services to taxonomists for standard genome sequencing and annotation.</title>
        <authorList>
            <consortium name="The Broad Institute Genomics Platform"/>
            <consortium name="The Broad Institute Genome Sequencing Center for Infectious Disease"/>
            <person name="Wu L."/>
            <person name="Ma J."/>
        </authorList>
    </citation>
    <scope>NUCLEOTIDE SEQUENCE [LARGE SCALE GENOMIC DNA]</scope>
    <source>
        <strain evidence="3">CGMCC 4.7144</strain>
    </source>
</reference>
<feature type="transmembrane region" description="Helical" evidence="1">
    <location>
        <begin position="67"/>
        <end position="93"/>
    </location>
</feature>
<keyword evidence="1" id="KW-0472">Membrane</keyword>
<feature type="transmembrane region" description="Helical" evidence="1">
    <location>
        <begin position="105"/>
        <end position="125"/>
    </location>
</feature>
<proteinExistence type="predicted"/>
<keyword evidence="1" id="KW-0812">Transmembrane</keyword>
<evidence type="ECO:0000256" key="1">
    <source>
        <dbReference type="SAM" id="Phobius"/>
    </source>
</evidence>
<evidence type="ECO:0000313" key="3">
    <source>
        <dbReference type="Proteomes" id="UP001596226"/>
    </source>
</evidence>
<dbReference type="EMBL" id="JBHSQS010000012">
    <property type="protein sequence ID" value="MFC5925814.1"/>
    <property type="molecule type" value="Genomic_DNA"/>
</dbReference>
<keyword evidence="1" id="KW-1133">Transmembrane helix</keyword>
<gene>
    <name evidence="2" type="ORF">ACFQGL_20965</name>
</gene>
<feature type="transmembrane region" description="Helical" evidence="1">
    <location>
        <begin position="13"/>
        <end position="34"/>
    </location>
</feature>
<comment type="caution">
    <text evidence="2">The sequence shown here is derived from an EMBL/GenBank/DDBJ whole genome shotgun (WGS) entry which is preliminary data.</text>
</comment>
<accession>A0ABW1H844</accession>
<sequence length="219" mass="23000">MDTQTVTVEKVHLWPRALAGAALLSSALFGGWVYQTHDSTTAFWTAWLPVVLTAIPLFLVRRKPFEYASLAAGVLLLVLASLLPAALILLAPIADPRRSPRRARVAVLVGAALVVVTCVASAGPIHRSLTEPPAGFVVHGLPDLTATDSAAVKAATSGPGVVETSTVTRADGKGVTMTVRFGPGLSADGQEQLRQALAKAPGVTKVCSWYRDNRLRSAC</sequence>